<evidence type="ECO:0000256" key="1">
    <source>
        <dbReference type="SAM" id="Phobius"/>
    </source>
</evidence>
<feature type="transmembrane region" description="Helical" evidence="1">
    <location>
        <begin position="145"/>
        <end position="166"/>
    </location>
</feature>
<dbReference type="EMBL" id="JAHWZX010000004">
    <property type="protein sequence ID" value="MBW4330556.1"/>
    <property type="molecule type" value="Genomic_DNA"/>
</dbReference>
<gene>
    <name evidence="2" type="ORF">KY084_06660</name>
</gene>
<reference evidence="2 3" key="1">
    <citation type="submission" date="2021-07" db="EMBL/GenBank/DDBJ databases">
        <title>Stakelama flava sp. nov., a novel endophytic bacterium isolated from branch of Kandelia candel.</title>
        <authorList>
            <person name="Tuo L."/>
        </authorList>
    </citation>
    <scope>NUCLEOTIDE SEQUENCE [LARGE SCALE GENOMIC DNA]</scope>
    <source>
        <strain evidence="2 3">CBK3Z-3</strain>
    </source>
</reference>
<name>A0ABS6XMC5_9SPHN</name>
<dbReference type="Proteomes" id="UP001197214">
    <property type="component" value="Unassembled WGS sequence"/>
</dbReference>
<accession>A0ABS6XMC5</accession>
<keyword evidence="1" id="KW-1133">Transmembrane helix</keyword>
<organism evidence="2 3">
    <name type="scientific">Stakelama flava</name>
    <dbReference type="NCBI Taxonomy" id="2860338"/>
    <lineage>
        <taxon>Bacteria</taxon>
        <taxon>Pseudomonadati</taxon>
        <taxon>Pseudomonadota</taxon>
        <taxon>Alphaproteobacteria</taxon>
        <taxon>Sphingomonadales</taxon>
        <taxon>Sphingomonadaceae</taxon>
        <taxon>Stakelama</taxon>
    </lineage>
</organism>
<proteinExistence type="predicted"/>
<keyword evidence="3" id="KW-1185">Reference proteome</keyword>
<keyword evidence="1" id="KW-0472">Membrane</keyword>
<evidence type="ECO:0000313" key="3">
    <source>
        <dbReference type="Proteomes" id="UP001197214"/>
    </source>
</evidence>
<comment type="caution">
    <text evidence="2">The sequence shown here is derived from an EMBL/GenBank/DDBJ whole genome shotgun (WGS) entry which is preliminary data.</text>
</comment>
<dbReference type="InterPro" id="IPR005625">
    <property type="entry name" value="PepSY-ass_TM"/>
</dbReference>
<keyword evidence="1" id="KW-0812">Transmembrane</keyword>
<dbReference type="PANTHER" id="PTHR34219">
    <property type="entry name" value="IRON-REGULATED INNER MEMBRANE PROTEIN-RELATED"/>
    <property type="match status" value="1"/>
</dbReference>
<dbReference type="PANTHER" id="PTHR34219:SF5">
    <property type="entry name" value="BLR4505 PROTEIN"/>
    <property type="match status" value="1"/>
</dbReference>
<evidence type="ECO:0000313" key="2">
    <source>
        <dbReference type="EMBL" id="MBW4330556.1"/>
    </source>
</evidence>
<feature type="transmembrane region" description="Helical" evidence="1">
    <location>
        <begin position="200"/>
        <end position="220"/>
    </location>
</feature>
<feature type="transmembrane region" description="Helical" evidence="1">
    <location>
        <begin position="344"/>
        <end position="372"/>
    </location>
</feature>
<protein>
    <submittedName>
        <fullName evidence="2">PepSY domain-containing protein</fullName>
    </submittedName>
</protein>
<sequence>MQYWVTIHRWLGLTASAFLLVAALTGCLLCFTSPIDHALNRDLFDHVPVSNAPAPMTVVQAFQRDHPAIRVIEFPVNVPNDRNIVVKVTPAPGAPHLSYRELFLDRTDGHMVGGRTTEPSWDRRGFMAGVQMLHENLFGGTIGRWLMGVVAVAWLIGAVVGVYLTWPQRRPFWKNWKRAWRFRFSSAIPRLLLDLHRSSGLWLLIGILPLALTSVCLNFYSEVYKPMVDRLTPSAPTMFDRNPPYPGGNRMPKIDFARAGALAERYAARAGERWRPATMVYLPQWNAYGLAFTHNGVLNYRGYGPPYYYVDGDSGAFLEVENPYGGSLRLKLIRLLYPLHSGHIIGWLGSAIIFLLGIATVQMIVTGLYVWWKKRKSRVAAKRAATKRKAHA</sequence>
<dbReference type="Pfam" id="PF03929">
    <property type="entry name" value="PepSY_TM"/>
    <property type="match status" value="1"/>
</dbReference>